<dbReference type="Proteomes" id="UP000291116">
    <property type="component" value="Unassembled WGS sequence"/>
</dbReference>
<proteinExistence type="predicted"/>
<protein>
    <submittedName>
        <fullName evidence="1">Uncharacterized protein</fullName>
    </submittedName>
</protein>
<reference evidence="1 2" key="1">
    <citation type="submission" date="2019-01" db="EMBL/GenBank/DDBJ databases">
        <authorList>
            <person name="Ferrante I. M."/>
        </authorList>
    </citation>
    <scope>NUCLEOTIDE SEQUENCE [LARGE SCALE GENOMIC DNA]</scope>
    <source>
        <strain evidence="1 2">B856</strain>
    </source>
</reference>
<organism evidence="1 2">
    <name type="scientific">Pseudo-nitzschia multistriata</name>
    <dbReference type="NCBI Taxonomy" id="183589"/>
    <lineage>
        <taxon>Eukaryota</taxon>
        <taxon>Sar</taxon>
        <taxon>Stramenopiles</taxon>
        <taxon>Ochrophyta</taxon>
        <taxon>Bacillariophyta</taxon>
        <taxon>Bacillariophyceae</taxon>
        <taxon>Bacillariophycidae</taxon>
        <taxon>Bacillariales</taxon>
        <taxon>Bacillariaceae</taxon>
        <taxon>Pseudo-nitzschia</taxon>
    </lineage>
</organism>
<evidence type="ECO:0000313" key="1">
    <source>
        <dbReference type="EMBL" id="VEU35375.1"/>
    </source>
</evidence>
<name>A0A448Z049_9STRA</name>
<evidence type="ECO:0000313" key="2">
    <source>
        <dbReference type="Proteomes" id="UP000291116"/>
    </source>
</evidence>
<gene>
    <name evidence="1" type="ORF">PSNMU_V1.4_AUG-EV-PASAV3_0021110</name>
</gene>
<dbReference type="EMBL" id="CAACVS010000057">
    <property type="protein sequence ID" value="VEU35375.1"/>
    <property type="molecule type" value="Genomic_DNA"/>
</dbReference>
<sequence length="326" mass="35929">MVHGLGPEFEQNVLEFVPPDRFAHAGKDRWFEALRVHLDGVDFVDLGCGLGGLGSVYNRNRLDLVAVAAAVQDDVVEPDGRDVHNVSIGGICLHAVHVRVPDVVSRASAFAGVKFQRPSRNISRGHVVQVEVILILFQLAIVPDLAGDPLEGRWRRLEAVGVDVADRGRLALLDTVDANLHGHQRLVRPLPGDDGPSVLEEIYPQIVGATLEIVRAQEGSIGRAGTHLPRNLGPFVPFCFGKQRYLWGVGMRIPLHNYRTQFFLLPREGERMRNGVRHPRDHAQRSDLVAGIPGVSRPKPGLVPHPLGRSEFHCRRSVFAVGFLNI</sequence>
<keyword evidence="2" id="KW-1185">Reference proteome</keyword>
<accession>A0A448Z049</accession>
<dbReference type="AlphaFoldDB" id="A0A448Z049"/>